<dbReference type="VEuPathDB" id="FungiDB:FOIG_09728"/>
<name>A0A2H3TU59_FUSOX</name>
<gene>
    <name evidence="2" type="ORF">FRV6_16245</name>
</gene>
<feature type="compositionally biased region" description="Basic and acidic residues" evidence="1">
    <location>
        <begin position="132"/>
        <end position="141"/>
    </location>
</feature>
<dbReference type="OrthoDB" id="5093956at2759"/>
<feature type="region of interest" description="Disordered" evidence="1">
    <location>
        <begin position="60"/>
        <end position="141"/>
    </location>
</feature>
<dbReference type="VEuPathDB" id="FungiDB:FOXG_14641"/>
<evidence type="ECO:0000313" key="3">
    <source>
        <dbReference type="Proteomes" id="UP000219369"/>
    </source>
</evidence>
<reference evidence="3" key="1">
    <citation type="submission" date="2016-09" db="EMBL/GenBank/DDBJ databases">
        <authorList>
            <person name="Guldener U."/>
        </authorList>
    </citation>
    <scope>NUCLEOTIDE SEQUENCE [LARGE SCALE GENOMIC DNA]</scope>
    <source>
        <strain evidence="3">V64-1</strain>
    </source>
</reference>
<dbReference type="VEuPathDB" id="FungiDB:FOC4_g10003913"/>
<evidence type="ECO:0000313" key="2">
    <source>
        <dbReference type="EMBL" id="SCO92117.1"/>
    </source>
</evidence>
<dbReference type="EMBL" id="FMJY01000010">
    <property type="protein sequence ID" value="SCO92117.1"/>
    <property type="molecule type" value="Genomic_DNA"/>
</dbReference>
<dbReference type="VEuPathDB" id="FungiDB:FOMG_09060"/>
<dbReference type="VEuPathDB" id="FungiDB:FOZG_15967"/>
<dbReference type="Proteomes" id="UP000219369">
    <property type="component" value="Unassembled WGS sequence"/>
</dbReference>
<organism evidence="2 3">
    <name type="scientific">Fusarium oxysporum</name>
    <name type="common">Fusarium vascular wilt</name>
    <dbReference type="NCBI Taxonomy" id="5507"/>
    <lineage>
        <taxon>Eukaryota</taxon>
        <taxon>Fungi</taxon>
        <taxon>Dikarya</taxon>
        <taxon>Ascomycota</taxon>
        <taxon>Pezizomycotina</taxon>
        <taxon>Sordariomycetes</taxon>
        <taxon>Hypocreomycetidae</taxon>
        <taxon>Hypocreales</taxon>
        <taxon>Nectriaceae</taxon>
        <taxon>Fusarium</taxon>
        <taxon>Fusarium oxysporum species complex</taxon>
    </lineage>
</organism>
<protein>
    <submittedName>
        <fullName evidence="2">Uncharacterized protein</fullName>
    </submittedName>
</protein>
<sequence>MVESTNAERLDYLWEMALAIHGGIIEHLDEDLELDKPLIAHLNEVDHFIVVKKGLQSRRIDQASDNDNQLAGGDITPPRSHQSPLTIGHVNNQSISPRSHRSTASPSFFGSSPEPQYTRSSVPALRKVARRISGESRNSKALREMRRAVPYASWVDNPK</sequence>
<dbReference type="AlphaFoldDB" id="A0A2H3TU59"/>
<proteinExistence type="predicted"/>
<dbReference type="VEuPathDB" id="FungiDB:HZS61_004800"/>
<evidence type="ECO:0000256" key="1">
    <source>
        <dbReference type="SAM" id="MobiDB-lite"/>
    </source>
</evidence>
<feature type="compositionally biased region" description="Polar residues" evidence="1">
    <location>
        <begin position="79"/>
        <end position="121"/>
    </location>
</feature>
<accession>A0A2H3TU59</accession>
<dbReference type="VEuPathDB" id="FungiDB:FOC1_g10004145"/>